<proteinExistence type="predicted"/>
<reference evidence="1 2" key="1">
    <citation type="journal article" date="2012" name="Int. J. Syst. Evol. Microbiol.">
        <title>Shewanella dokdonensis sp. nov., isolated from seawater.</title>
        <authorList>
            <person name="Sung H.R."/>
            <person name="Yoon J.H."/>
            <person name="Ghim S.Y."/>
        </authorList>
    </citation>
    <scope>NUCLEOTIDE SEQUENCE [LARGE SCALE GENOMIC DNA]</scope>
    <source>
        <strain evidence="1 2">DSM 23626</strain>
    </source>
</reference>
<keyword evidence="2" id="KW-1185">Reference proteome</keyword>
<dbReference type="EMBL" id="CP074572">
    <property type="protein sequence ID" value="QVK22201.1"/>
    <property type="molecule type" value="Genomic_DNA"/>
</dbReference>
<evidence type="ECO:0000313" key="1">
    <source>
        <dbReference type="EMBL" id="QVK22201.1"/>
    </source>
</evidence>
<accession>A0ABX8DBZ6</accession>
<dbReference type="Proteomes" id="UP000676428">
    <property type="component" value="Chromosome"/>
</dbReference>
<protein>
    <submittedName>
        <fullName evidence="1">Phage virion morphogenesis protein</fullName>
    </submittedName>
</protein>
<organism evidence="1 2">
    <name type="scientific">Shewanella dokdonensis</name>
    <dbReference type="NCBI Taxonomy" id="712036"/>
    <lineage>
        <taxon>Bacteria</taxon>
        <taxon>Pseudomonadati</taxon>
        <taxon>Pseudomonadota</taxon>
        <taxon>Gammaproteobacteria</taxon>
        <taxon>Alteromonadales</taxon>
        <taxon>Shewanellaceae</taxon>
        <taxon>Shewanella</taxon>
    </lineage>
</organism>
<dbReference type="RefSeq" id="WP_213680858.1">
    <property type="nucleotide sequence ID" value="NZ_CP074572.1"/>
</dbReference>
<sequence length="66" mass="7624">MSSKGPYAATDSYTPTISRMAREHQYALRGRLKGYIEVQYLRRELLGFTKEDLATVKELLLEWVGD</sequence>
<evidence type="ECO:0000313" key="2">
    <source>
        <dbReference type="Proteomes" id="UP000676428"/>
    </source>
</evidence>
<gene>
    <name evidence="1" type="ORF">KHX94_12245</name>
</gene>
<name>A0ABX8DBZ6_9GAMM</name>